<reference evidence="2 3" key="1">
    <citation type="submission" date="2018-03" db="EMBL/GenBank/DDBJ databases">
        <title>Genomic Encyclopedia of Type Strains, Phase III (KMG-III): the genomes of soil and plant-associated and newly described type strains.</title>
        <authorList>
            <person name="Whitman W."/>
        </authorList>
    </citation>
    <scope>NUCLEOTIDE SEQUENCE [LARGE SCALE GENOMIC DNA]</scope>
    <source>
        <strain evidence="2 3">CGMCC 1.12484</strain>
    </source>
</reference>
<feature type="compositionally biased region" description="Gly residues" evidence="1">
    <location>
        <begin position="61"/>
        <end position="79"/>
    </location>
</feature>
<feature type="compositionally biased region" description="Low complexity" evidence="1">
    <location>
        <begin position="80"/>
        <end position="91"/>
    </location>
</feature>
<dbReference type="Proteomes" id="UP000237983">
    <property type="component" value="Unassembled WGS sequence"/>
</dbReference>
<feature type="compositionally biased region" description="Basic and acidic residues" evidence="1">
    <location>
        <begin position="11"/>
        <end position="30"/>
    </location>
</feature>
<evidence type="ECO:0000256" key="1">
    <source>
        <dbReference type="SAM" id="MobiDB-lite"/>
    </source>
</evidence>
<name>A0A2T0VIB0_9MICO</name>
<evidence type="ECO:0000313" key="3">
    <source>
        <dbReference type="Proteomes" id="UP000237983"/>
    </source>
</evidence>
<comment type="caution">
    <text evidence="2">The sequence shown here is derived from an EMBL/GenBank/DDBJ whole genome shotgun (WGS) entry which is preliminary data.</text>
</comment>
<feature type="region of interest" description="Disordered" evidence="1">
    <location>
        <begin position="1"/>
        <end position="30"/>
    </location>
</feature>
<protein>
    <submittedName>
        <fullName evidence="2">Uncharacterized protein</fullName>
    </submittedName>
</protein>
<proteinExistence type="predicted"/>
<dbReference type="EMBL" id="PVTL01000001">
    <property type="protein sequence ID" value="PRY69976.1"/>
    <property type="molecule type" value="Genomic_DNA"/>
</dbReference>
<sequence length="241" mass="24054">MCPVAHSTRHGNPDGARHGNPDGARHGDADGLRRSAARAPALLVSGGLALALLLTGCTGGDGSGSGGSSSGGSGSGSGSGDSSATESASPSQSPNTPDPAPNDSPLMAVYPAELTAASAEAETVRVADQIQALLDPSTILFVDDHPQLVDSSTGTGQYFGVLRILSLTESTDPVLLAKVLTLELKGAGWTEASVDATDGSYFVALVSSKNADQAWILQLGGDTSAEGNGAITLNLLSPTFP</sequence>
<feature type="region of interest" description="Disordered" evidence="1">
    <location>
        <begin position="61"/>
        <end position="106"/>
    </location>
</feature>
<keyword evidence="3" id="KW-1185">Reference proteome</keyword>
<gene>
    <name evidence="2" type="ORF">B0I08_10198</name>
</gene>
<dbReference type="AlphaFoldDB" id="A0A2T0VIB0"/>
<evidence type="ECO:0000313" key="2">
    <source>
        <dbReference type="EMBL" id="PRY69976.1"/>
    </source>
</evidence>
<accession>A0A2T0VIB0</accession>
<organism evidence="2 3">
    <name type="scientific">Glaciihabitans tibetensis</name>
    <dbReference type="NCBI Taxonomy" id="1266600"/>
    <lineage>
        <taxon>Bacteria</taxon>
        <taxon>Bacillati</taxon>
        <taxon>Actinomycetota</taxon>
        <taxon>Actinomycetes</taxon>
        <taxon>Micrococcales</taxon>
        <taxon>Microbacteriaceae</taxon>
        <taxon>Glaciihabitans</taxon>
    </lineage>
</organism>